<organism evidence="1 2">
    <name type="scientific">Leptospira hartskeerlii</name>
    <dbReference type="NCBI Taxonomy" id="2023177"/>
    <lineage>
        <taxon>Bacteria</taxon>
        <taxon>Pseudomonadati</taxon>
        <taxon>Spirochaetota</taxon>
        <taxon>Spirochaetia</taxon>
        <taxon>Leptospirales</taxon>
        <taxon>Leptospiraceae</taxon>
        <taxon>Leptospira</taxon>
    </lineage>
</organism>
<dbReference type="OrthoDB" id="332932at2"/>
<dbReference type="AlphaFoldDB" id="A0A2M9XE19"/>
<keyword evidence="2" id="KW-1185">Reference proteome</keyword>
<evidence type="ECO:0000313" key="1">
    <source>
        <dbReference type="EMBL" id="PJZ25822.1"/>
    </source>
</evidence>
<name>A0A2M9XE19_9LEPT</name>
<proteinExistence type="predicted"/>
<protein>
    <submittedName>
        <fullName evidence="1">Uncharacterized protein</fullName>
    </submittedName>
</protein>
<dbReference type="EMBL" id="NPDN01000004">
    <property type="protein sequence ID" value="PJZ25822.1"/>
    <property type="molecule type" value="Genomic_DNA"/>
</dbReference>
<sequence length="237" mass="27966">MTYLIEKYVALKNKYRNYDTKEALRRMQACRIALKELEDKGFRTGVEILGSINFGIVEPSSDIDCILLHYCDLHKDQECPEYCPNFLYESEEIKASLRRRLKNENLKIEFLDCINLRMVERALDAGNWNDHEVLRRLLFYRTIGRPVNRPLFIPYAEKLEENEEYIRDILEWGSEALSVYLGTSRHRFSFSKYNERIESSGLQLPHGLKEELESYLEQKEGFESNNGSESSRFKDPV</sequence>
<gene>
    <name evidence="1" type="ORF">CH357_09305</name>
</gene>
<comment type="caution">
    <text evidence="1">The sequence shown here is derived from an EMBL/GenBank/DDBJ whole genome shotgun (WGS) entry which is preliminary data.</text>
</comment>
<accession>A0A2M9XE19</accession>
<dbReference type="RefSeq" id="WP_100706462.1">
    <property type="nucleotide sequence ID" value="NZ_NPDL01000001.1"/>
</dbReference>
<evidence type="ECO:0000313" key="2">
    <source>
        <dbReference type="Proteomes" id="UP000232196"/>
    </source>
</evidence>
<dbReference type="Proteomes" id="UP000232196">
    <property type="component" value="Unassembled WGS sequence"/>
</dbReference>
<reference evidence="1 2" key="1">
    <citation type="submission" date="2017-07" db="EMBL/GenBank/DDBJ databases">
        <title>Leptospira spp. isolated from tropical soils.</title>
        <authorList>
            <person name="Thibeaux R."/>
            <person name="Iraola G."/>
            <person name="Ferres I."/>
            <person name="Bierque E."/>
            <person name="Girault D."/>
            <person name="Soupe-Gilbert M.-E."/>
            <person name="Picardeau M."/>
            <person name="Goarant C."/>
        </authorList>
    </citation>
    <scope>NUCLEOTIDE SEQUENCE [LARGE SCALE GENOMIC DNA]</scope>
    <source>
        <strain evidence="1 2">MCA1-C-A1</strain>
    </source>
</reference>